<proteinExistence type="predicted"/>
<evidence type="ECO:0000256" key="1">
    <source>
        <dbReference type="SAM" id="Phobius"/>
    </source>
</evidence>
<comment type="caution">
    <text evidence="2">The sequence shown here is derived from an EMBL/GenBank/DDBJ whole genome shotgun (WGS) entry which is preliminary data.</text>
</comment>
<keyword evidence="1" id="KW-0812">Transmembrane</keyword>
<accession>A0A7W7CQI6</accession>
<gene>
    <name evidence="2" type="ORF">BKA14_003014</name>
</gene>
<dbReference type="EMBL" id="JACHMF010000001">
    <property type="protein sequence ID" value="MBB4692866.1"/>
    <property type="molecule type" value="Genomic_DNA"/>
</dbReference>
<evidence type="ECO:0000313" key="2">
    <source>
        <dbReference type="EMBL" id="MBB4692866.1"/>
    </source>
</evidence>
<sequence>MERIMHVVIAVAGVLAVVSNRRFAAAGIESSRSFFGRELRPGSREYRFTYGYSRVMAVLVGSFLAVSGVLGAFGI</sequence>
<dbReference type="AlphaFoldDB" id="A0A7W7CQI6"/>
<dbReference type="RefSeq" id="WP_184951544.1">
    <property type="nucleotide sequence ID" value="NZ_BOMC01000063.1"/>
</dbReference>
<reference evidence="2 3" key="1">
    <citation type="submission" date="2020-08" db="EMBL/GenBank/DDBJ databases">
        <title>Sequencing the genomes of 1000 actinobacteria strains.</title>
        <authorList>
            <person name="Klenk H.-P."/>
        </authorList>
    </citation>
    <scope>NUCLEOTIDE SEQUENCE [LARGE SCALE GENOMIC DNA]</scope>
    <source>
        <strain evidence="2 3">DSM 45518</strain>
    </source>
</reference>
<name>A0A7W7CQI6_9ACTN</name>
<organism evidence="2 3">
    <name type="scientific">Paractinoplanes abujensis</name>
    <dbReference type="NCBI Taxonomy" id="882441"/>
    <lineage>
        <taxon>Bacteria</taxon>
        <taxon>Bacillati</taxon>
        <taxon>Actinomycetota</taxon>
        <taxon>Actinomycetes</taxon>
        <taxon>Micromonosporales</taxon>
        <taxon>Micromonosporaceae</taxon>
        <taxon>Paractinoplanes</taxon>
    </lineage>
</organism>
<keyword evidence="1" id="KW-1133">Transmembrane helix</keyword>
<feature type="transmembrane region" description="Helical" evidence="1">
    <location>
        <begin position="50"/>
        <end position="73"/>
    </location>
</feature>
<evidence type="ECO:0000313" key="3">
    <source>
        <dbReference type="Proteomes" id="UP000542742"/>
    </source>
</evidence>
<keyword evidence="3" id="KW-1185">Reference proteome</keyword>
<protein>
    <submittedName>
        <fullName evidence="2">Cytochrome b subunit of formate dehydrogenase</fullName>
    </submittedName>
</protein>
<dbReference type="Proteomes" id="UP000542742">
    <property type="component" value="Unassembled WGS sequence"/>
</dbReference>
<keyword evidence="1" id="KW-0472">Membrane</keyword>